<dbReference type="SUPFAM" id="SSF88946">
    <property type="entry name" value="Sigma2 domain of RNA polymerase sigma factors"/>
    <property type="match status" value="1"/>
</dbReference>
<dbReference type="InterPro" id="IPR039425">
    <property type="entry name" value="RNA_pol_sigma-70-like"/>
</dbReference>
<dbReference type="Pfam" id="PF08281">
    <property type="entry name" value="Sigma70_r4_2"/>
    <property type="match status" value="1"/>
</dbReference>
<dbReference type="PANTHER" id="PTHR43133">
    <property type="entry name" value="RNA POLYMERASE ECF-TYPE SIGMA FACTO"/>
    <property type="match status" value="1"/>
</dbReference>
<dbReference type="STRING" id="530564.Psta_3449"/>
<proteinExistence type="inferred from homology"/>
<dbReference type="InterPro" id="IPR013249">
    <property type="entry name" value="RNA_pol_sigma70_r4_t2"/>
</dbReference>
<evidence type="ECO:0000259" key="5">
    <source>
        <dbReference type="Pfam" id="PF08281"/>
    </source>
</evidence>
<feature type="domain" description="RNA polymerase sigma factor 70 region 4 type 2" evidence="5">
    <location>
        <begin position="146"/>
        <end position="196"/>
    </location>
</feature>
<name>D2QYF2_PIRSD</name>
<dbReference type="eggNOG" id="COG1595">
    <property type="taxonomic scope" value="Bacteria"/>
</dbReference>
<dbReference type="NCBIfam" id="TIGR02984">
    <property type="entry name" value="Sig-70_plancto1"/>
    <property type="match status" value="1"/>
</dbReference>
<organism evidence="6 7">
    <name type="scientific">Pirellula staleyi (strain ATCC 27377 / DSM 6068 / ICPB 4128)</name>
    <name type="common">Pirella staleyi</name>
    <dbReference type="NCBI Taxonomy" id="530564"/>
    <lineage>
        <taxon>Bacteria</taxon>
        <taxon>Pseudomonadati</taxon>
        <taxon>Planctomycetota</taxon>
        <taxon>Planctomycetia</taxon>
        <taxon>Pirellulales</taxon>
        <taxon>Pirellulaceae</taxon>
        <taxon>Pirellula</taxon>
    </lineage>
</organism>
<dbReference type="GO" id="GO:0006352">
    <property type="term" value="P:DNA-templated transcription initiation"/>
    <property type="evidence" value="ECO:0007669"/>
    <property type="project" value="InterPro"/>
</dbReference>
<dbReference type="Gene3D" id="1.10.10.10">
    <property type="entry name" value="Winged helix-like DNA-binding domain superfamily/Winged helix DNA-binding domain"/>
    <property type="match status" value="1"/>
</dbReference>
<keyword evidence="7" id="KW-1185">Reference proteome</keyword>
<keyword evidence="4" id="KW-0804">Transcription</keyword>
<evidence type="ECO:0000313" key="7">
    <source>
        <dbReference type="Proteomes" id="UP000001887"/>
    </source>
</evidence>
<comment type="similarity">
    <text evidence="1">Belongs to the sigma-70 factor family. ECF subfamily.</text>
</comment>
<dbReference type="GO" id="GO:0003677">
    <property type="term" value="F:DNA binding"/>
    <property type="evidence" value="ECO:0007669"/>
    <property type="project" value="InterPro"/>
</dbReference>
<dbReference type="SUPFAM" id="SSF88659">
    <property type="entry name" value="Sigma3 and sigma4 domains of RNA polymerase sigma factors"/>
    <property type="match status" value="1"/>
</dbReference>
<dbReference type="PANTHER" id="PTHR43133:SF51">
    <property type="entry name" value="RNA POLYMERASE SIGMA FACTOR"/>
    <property type="match status" value="1"/>
</dbReference>
<sequence length="204" mass="22772">MVVDTQHILEAKGGDPVRLAGLLEPFRSYLKLLARMQIGARLQGKADESDIVQETFLSAHGAFPEFRGSTEAELTEWLRSILAAKLAELFRRYLGTKQRDVRLEKRIDDDLSRSAALLGSTMALGLVSREPSPSQKAAGHEDALHLSEALANLPADYREVIVLRNLEGLPFKMVAERMERSEDSVEKLWMRALVKLRAHLGAAR</sequence>
<dbReference type="InterPro" id="IPR014326">
    <property type="entry name" value="RNA_pol_sigma-70_Plancto"/>
</dbReference>
<gene>
    <name evidence="6" type="ordered locus">Psta_3449</name>
</gene>
<dbReference type="Proteomes" id="UP000001887">
    <property type="component" value="Chromosome"/>
</dbReference>
<dbReference type="AlphaFoldDB" id="D2QYF2"/>
<dbReference type="OrthoDB" id="265297at2"/>
<dbReference type="CDD" id="cd06171">
    <property type="entry name" value="Sigma70_r4"/>
    <property type="match status" value="1"/>
</dbReference>
<dbReference type="GO" id="GO:0016987">
    <property type="term" value="F:sigma factor activity"/>
    <property type="evidence" value="ECO:0007669"/>
    <property type="project" value="UniProtKB-KW"/>
</dbReference>
<accession>D2QYF2</accession>
<dbReference type="InterPro" id="IPR013325">
    <property type="entry name" value="RNA_pol_sigma_r2"/>
</dbReference>
<dbReference type="InterPro" id="IPR013324">
    <property type="entry name" value="RNA_pol_sigma_r3/r4-like"/>
</dbReference>
<dbReference type="InterPro" id="IPR014284">
    <property type="entry name" value="RNA_pol_sigma-70_dom"/>
</dbReference>
<keyword evidence="2" id="KW-0805">Transcription regulation</keyword>
<dbReference type="NCBIfam" id="TIGR02937">
    <property type="entry name" value="sigma70-ECF"/>
    <property type="match status" value="1"/>
</dbReference>
<dbReference type="EMBL" id="CP001848">
    <property type="protein sequence ID" value="ADB18111.1"/>
    <property type="molecule type" value="Genomic_DNA"/>
</dbReference>
<dbReference type="InterPro" id="IPR036388">
    <property type="entry name" value="WH-like_DNA-bd_sf"/>
</dbReference>
<evidence type="ECO:0000256" key="1">
    <source>
        <dbReference type="ARBA" id="ARBA00010641"/>
    </source>
</evidence>
<evidence type="ECO:0000256" key="3">
    <source>
        <dbReference type="ARBA" id="ARBA00023082"/>
    </source>
</evidence>
<evidence type="ECO:0000256" key="4">
    <source>
        <dbReference type="ARBA" id="ARBA00023163"/>
    </source>
</evidence>
<evidence type="ECO:0000256" key="2">
    <source>
        <dbReference type="ARBA" id="ARBA00023015"/>
    </source>
</evidence>
<reference evidence="6 7" key="1">
    <citation type="journal article" date="2009" name="Stand. Genomic Sci.">
        <title>Complete genome sequence of Pirellula staleyi type strain (ATCC 27377).</title>
        <authorList>
            <person name="Clum A."/>
            <person name="Tindall B.J."/>
            <person name="Sikorski J."/>
            <person name="Ivanova N."/>
            <person name="Mavrommatis K."/>
            <person name="Lucas S."/>
            <person name="Glavina del Rio T."/>
            <person name="Nolan M."/>
            <person name="Chen F."/>
            <person name="Tice H."/>
            <person name="Pitluck S."/>
            <person name="Cheng J.F."/>
            <person name="Chertkov O."/>
            <person name="Brettin T."/>
            <person name="Han C."/>
            <person name="Detter J.C."/>
            <person name="Kuske C."/>
            <person name="Bruce D."/>
            <person name="Goodwin L."/>
            <person name="Ovchinikova G."/>
            <person name="Pati A."/>
            <person name="Mikhailova N."/>
            <person name="Chen A."/>
            <person name="Palaniappan K."/>
            <person name="Land M."/>
            <person name="Hauser L."/>
            <person name="Chang Y.J."/>
            <person name="Jeffries C.D."/>
            <person name="Chain P."/>
            <person name="Rohde M."/>
            <person name="Goker M."/>
            <person name="Bristow J."/>
            <person name="Eisen J.A."/>
            <person name="Markowitz V."/>
            <person name="Hugenholtz P."/>
            <person name="Kyrpides N.C."/>
            <person name="Klenk H.P."/>
            <person name="Lapidus A."/>
        </authorList>
    </citation>
    <scope>NUCLEOTIDE SEQUENCE [LARGE SCALE GENOMIC DNA]</scope>
    <source>
        <strain evidence="7">ATCC 27377 / DSM 6068 / ICPB 4128</strain>
    </source>
</reference>
<keyword evidence="3" id="KW-0731">Sigma factor</keyword>
<dbReference type="HOGENOM" id="CLU_047691_8_0_0"/>
<protein>
    <submittedName>
        <fullName evidence="6">RNA polymerase, sigma-24 subunit, ECF subfamily</fullName>
    </submittedName>
</protein>
<evidence type="ECO:0000313" key="6">
    <source>
        <dbReference type="EMBL" id="ADB18111.1"/>
    </source>
</evidence>
<dbReference type="KEGG" id="psl:Psta_3449"/>
<dbReference type="Gene3D" id="1.10.1740.10">
    <property type="match status" value="1"/>
</dbReference>